<gene>
    <name evidence="2" type="ORF">MNBD_NITROSPINAE02-2020</name>
</gene>
<keyword evidence="1" id="KW-1133">Transmembrane helix</keyword>
<proteinExistence type="predicted"/>
<accession>A0A3B1CPN1</accession>
<name>A0A3B1CPN1_9ZZZZ</name>
<dbReference type="AlphaFoldDB" id="A0A3B1CPN1"/>
<keyword evidence="1" id="KW-0472">Membrane</keyword>
<evidence type="ECO:0000313" key="2">
    <source>
        <dbReference type="EMBL" id="VAX24650.1"/>
    </source>
</evidence>
<feature type="transmembrane region" description="Helical" evidence="1">
    <location>
        <begin position="68"/>
        <end position="91"/>
    </location>
</feature>
<evidence type="ECO:0000256" key="1">
    <source>
        <dbReference type="SAM" id="Phobius"/>
    </source>
</evidence>
<organism evidence="2">
    <name type="scientific">hydrothermal vent metagenome</name>
    <dbReference type="NCBI Taxonomy" id="652676"/>
    <lineage>
        <taxon>unclassified sequences</taxon>
        <taxon>metagenomes</taxon>
        <taxon>ecological metagenomes</taxon>
    </lineage>
</organism>
<feature type="transmembrane region" description="Helical" evidence="1">
    <location>
        <begin position="33"/>
        <end position="56"/>
    </location>
</feature>
<keyword evidence="1" id="KW-0812">Transmembrane</keyword>
<sequence>MKYRLAYVIINSILLALFFFTSVIYLLSATYPFFVAILFFSFNPTLLILGVGLIILGNFYRVSLANRLLPFIGIFGINTPGVVAGSIFPALDSETALVYSGSIFGFGLFILTAIVFYLGLKAKES</sequence>
<dbReference type="EMBL" id="UOGE01000096">
    <property type="protein sequence ID" value="VAX24650.1"/>
    <property type="molecule type" value="Genomic_DNA"/>
</dbReference>
<feature type="transmembrane region" description="Helical" evidence="1">
    <location>
        <begin position="97"/>
        <end position="120"/>
    </location>
</feature>
<feature type="transmembrane region" description="Helical" evidence="1">
    <location>
        <begin position="7"/>
        <end position="27"/>
    </location>
</feature>
<protein>
    <submittedName>
        <fullName evidence="2">Uncharacterized protein</fullName>
    </submittedName>
</protein>
<reference evidence="2" key="1">
    <citation type="submission" date="2018-06" db="EMBL/GenBank/DDBJ databases">
        <authorList>
            <person name="Zhirakovskaya E."/>
        </authorList>
    </citation>
    <scope>NUCLEOTIDE SEQUENCE</scope>
</reference>